<dbReference type="STRING" id="553510.B1H19_36010"/>
<protein>
    <submittedName>
        <fullName evidence="2">Uncharacterized protein</fullName>
    </submittedName>
</protein>
<dbReference type="RefSeq" id="WP_083109066.1">
    <property type="nucleotide sequence ID" value="NZ_CP020569.1"/>
</dbReference>
<reference evidence="2 3" key="1">
    <citation type="submission" date="2017-04" db="EMBL/GenBank/DDBJ databases">
        <title>Complete Genome Sequence of Streptomyces gilvosporeus F607, a Capable Producer of Natamycin.</title>
        <authorList>
            <person name="Zong G."/>
            <person name="Zhong C."/>
            <person name="Fu J."/>
            <person name="Qin R."/>
            <person name="Cao G."/>
        </authorList>
    </citation>
    <scope>NUCLEOTIDE SEQUENCE [LARGE SCALE GENOMIC DNA]</scope>
    <source>
        <strain evidence="2 3">F607</strain>
    </source>
</reference>
<keyword evidence="1" id="KW-0812">Transmembrane</keyword>
<dbReference type="Proteomes" id="UP000192726">
    <property type="component" value="Chromosome"/>
</dbReference>
<evidence type="ECO:0000256" key="1">
    <source>
        <dbReference type="SAM" id="Phobius"/>
    </source>
</evidence>
<dbReference type="OrthoDB" id="3240366at2"/>
<feature type="transmembrane region" description="Helical" evidence="1">
    <location>
        <begin position="104"/>
        <end position="127"/>
    </location>
</feature>
<name>A0A1V0U0Z6_9ACTN</name>
<accession>A0A1V0U0Z6</accession>
<feature type="transmembrane region" description="Helical" evidence="1">
    <location>
        <begin position="166"/>
        <end position="185"/>
    </location>
</feature>
<dbReference type="AlphaFoldDB" id="A0A1V0U0Z6"/>
<evidence type="ECO:0000313" key="3">
    <source>
        <dbReference type="Proteomes" id="UP000192726"/>
    </source>
</evidence>
<feature type="transmembrane region" description="Helical" evidence="1">
    <location>
        <begin position="67"/>
        <end position="92"/>
    </location>
</feature>
<sequence length="218" mass="22624">MDSKQTGKPAPDQALNVGETLALIAAEDQYVRRRVHADPTLLFTVWGGAWLIGFGAAYLAHGPKPVIPGWLGAAVPAVLLAAAWIVSIGYALRVGRGVSGPSRTVAAMYGWSWTLGFGCLAVVNTTLIRHGLTSDNAAMLWSASALLLVGVLYLAGGMVWQDKVQYGLGAWSMVCAAGAVCAGVPGNFLVQSLAGGGGFLALAGYHRFRSTAAPGRRS</sequence>
<dbReference type="EMBL" id="CP020569">
    <property type="protein sequence ID" value="ARF58874.1"/>
    <property type="molecule type" value="Genomic_DNA"/>
</dbReference>
<keyword evidence="1" id="KW-0472">Membrane</keyword>
<keyword evidence="1" id="KW-1133">Transmembrane helix</keyword>
<proteinExistence type="predicted"/>
<evidence type="ECO:0000313" key="2">
    <source>
        <dbReference type="EMBL" id="ARF58874.1"/>
    </source>
</evidence>
<gene>
    <name evidence="2" type="ORF">B1H19_36010</name>
</gene>
<dbReference type="KEGG" id="sgv:B1H19_36010"/>
<keyword evidence="3" id="KW-1185">Reference proteome</keyword>
<feature type="transmembrane region" description="Helical" evidence="1">
    <location>
        <begin position="41"/>
        <end position="61"/>
    </location>
</feature>
<organism evidence="2 3">
    <name type="scientific">Streptomyces gilvosporeus</name>
    <dbReference type="NCBI Taxonomy" id="553510"/>
    <lineage>
        <taxon>Bacteria</taxon>
        <taxon>Bacillati</taxon>
        <taxon>Actinomycetota</taxon>
        <taxon>Actinomycetes</taxon>
        <taxon>Kitasatosporales</taxon>
        <taxon>Streptomycetaceae</taxon>
        <taxon>Streptomyces</taxon>
    </lineage>
</organism>
<feature type="transmembrane region" description="Helical" evidence="1">
    <location>
        <begin position="139"/>
        <end position="159"/>
    </location>
</feature>